<dbReference type="Pfam" id="PF08701">
    <property type="entry name" value="GN3L_Grn1"/>
    <property type="match status" value="1"/>
</dbReference>
<dbReference type="Pfam" id="PF01926">
    <property type="entry name" value="MMR_HSR1"/>
    <property type="match status" value="1"/>
</dbReference>
<dbReference type="InterPro" id="IPR050755">
    <property type="entry name" value="TRAFAC_YlqF/YawG_RiboMat"/>
</dbReference>
<dbReference type="GO" id="GO:0005730">
    <property type="term" value="C:nucleolus"/>
    <property type="evidence" value="ECO:0007669"/>
    <property type="project" value="TreeGrafter"/>
</dbReference>
<accession>A0A8S9ZJ94</accession>
<organism evidence="10 11">
    <name type="scientific">Meloidogyne graminicola</name>
    <dbReference type="NCBI Taxonomy" id="189291"/>
    <lineage>
        <taxon>Eukaryota</taxon>
        <taxon>Metazoa</taxon>
        <taxon>Ecdysozoa</taxon>
        <taxon>Nematoda</taxon>
        <taxon>Chromadorea</taxon>
        <taxon>Rhabditida</taxon>
        <taxon>Tylenchina</taxon>
        <taxon>Tylenchomorpha</taxon>
        <taxon>Tylenchoidea</taxon>
        <taxon>Meloidogynidae</taxon>
        <taxon>Meloidogyninae</taxon>
        <taxon>Meloidogyne</taxon>
    </lineage>
</organism>
<keyword evidence="5" id="KW-0539">Nucleus</keyword>
<feature type="coiled-coil region" evidence="7">
    <location>
        <begin position="58"/>
        <end position="114"/>
    </location>
</feature>
<dbReference type="PANTHER" id="PTHR11089">
    <property type="entry name" value="GTP-BINDING PROTEIN-RELATED"/>
    <property type="match status" value="1"/>
</dbReference>
<dbReference type="InterPro" id="IPR030378">
    <property type="entry name" value="G_CP_dom"/>
</dbReference>
<dbReference type="Proteomes" id="UP000605970">
    <property type="component" value="Unassembled WGS sequence"/>
</dbReference>
<keyword evidence="4" id="KW-0342">GTP-binding</keyword>
<gene>
    <name evidence="10" type="ORF">Mgra_00007249</name>
</gene>
<dbReference type="PANTHER" id="PTHR11089:SF30">
    <property type="entry name" value="GUANINE NUCLEOTIDE-BINDING PROTEIN-LIKE 3 HOMOLOG"/>
    <property type="match status" value="1"/>
</dbReference>
<keyword evidence="11" id="KW-1185">Reference proteome</keyword>
<dbReference type="FunFam" id="3.40.50.300:FF:000493">
    <property type="entry name" value="Guanine nucleotide-binding protein-like 3-like protein"/>
    <property type="match status" value="1"/>
</dbReference>
<feature type="domain" description="CP-type G" evidence="9">
    <location>
        <begin position="145"/>
        <end position="325"/>
    </location>
</feature>
<dbReference type="GO" id="GO:0005525">
    <property type="term" value="F:GTP binding"/>
    <property type="evidence" value="ECO:0007669"/>
    <property type="project" value="UniProtKB-KW"/>
</dbReference>
<dbReference type="InterPro" id="IPR006073">
    <property type="entry name" value="GTP-bd"/>
</dbReference>
<dbReference type="PROSITE" id="PS51721">
    <property type="entry name" value="G_CP"/>
    <property type="match status" value="1"/>
</dbReference>
<dbReference type="Gene3D" id="1.10.1580.10">
    <property type="match status" value="1"/>
</dbReference>
<keyword evidence="2" id="KW-0547">Nucleotide-binding</keyword>
<dbReference type="InterPro" id="IPR027417">
    <property type="entry name" value="P-loop_NTPase"/>
</dbReference>
<protein>
    <recommendedName>
        <fullName evidence="6">Guanine nucleotide-binding protein-like 3 homolog</fullName>
    </recommendedName>
</protein>
<dbReference type="EMBL" id="JABEBT010000078">
    <property type="protein sequence ID" value="KAF7633367.1"/>
    <property type="molecule type" value="Genomic_DNA"/>
</dbReference>
<evidence type="ECO:0000256" key="7">
    <source>
        <dbReference type="SAM" id="Coils"/>
    </source>
</evidence>
<comment type="caution">
    <text evidence="10">The sequence shown here is derived from an EMBL/GenBank/DDBJ whole genome shotgun (WGS) entry which is preliminary data.</text>
</comment>
<evidence type="ECO:0000256" key="6">
    <source>
        <dbReference type="ARBA" id="ARBA00069022"/>
    </source>
</evidence>
<dbReference type="AlphaFoldDB" id="A0A8S9ZJ94"/>
<proteinExistence type="predicted"/>
<dbReference type="FunFam" id="1.10.1580.10:FF:000002">
    <property type="entry name" value="Guanine nucleotide-binding protein-like 3 (nucleolar)-like"/>
    <property type="match status" value="1"/>
</dbReference>
<dbReference type="InterPro" id="IPR014813">
    <property type="entry name" value="Gnl3_N_dom"/>
</dbReference>
<dbReference type="InterPro" id="IPR023179">
    <property type="entry name" value="GTP-bd_ortho_bundle_sf"/>
</dbReference>
<feature type="region of interest" description="Disordered" evidence="8">
    <location>
        <begin position="19"/>
        <end position="54"/>
    </location>
</feature>
<evidence type="ECO:0000256" key="8">
    <source>
        <dbReference type="SAM" id="MobiDB-lite"/>
    </source>
</evidence>
<comment type="subcellular location">
    <subcellularLocation>
        <location evidence="1">Nucleus</location>
    </subcellularLocation>
</comment>
<dbReference type="CDD" id="cd04178">
    <property type="entry name" value="Nucleostemin_like"/>
    <property type="match status" value="1"/>
</dbReference>
<name>A0A8S9ZJ94_9BILA</name>
<keyword evidence="3 7" id="KW-0175">Coiled coil</keyword>
<evidence type="ECO:0000313" key="11">
    <source>
        <dbReference type="Proteomes" id="UP000605970"/>
    </source>
</evidence>
<feature type="compositionally biased region" description="Basic residues" evidence="8">
    <location>
        <begin position="19"/>
        <end position="42"/>
    </location>
</feature>
<evidence type="ECO:0000256" key="1">
    <source>
        <dbReference type="ARBA" id="ARBA00004123"/>
    </source>
</evidence>
<evidence type="ECO:0000256" key="5">
    <source>
        <dbReference type="ARBA" id="ARBA00023242"/>
    </source>
</evidence>
<reference evidence="10" key="1">
    <citation type="journal article" date="2020" name="Ecol. Evol.">
        <title>Genome structure and content of the rice root-knot nematode (Meloidogyne graminicola).</title>
        <authorList>
            <person name="Phan N.T."/>
            <person name="Danchin E.G.J."/>
            <person name="Klopp C."/>
            <person name="Perfus-Barbeoch L."/>
            <person name="Kozlowski D.K."/>
            <person name="Koutsovoulos G.D."/>
            <person name="Lopez-Roques C."/>
            <person name="Bouchez O."/>
            <person name="Zahm M."/>
            <person name="Besnard G."/>
            <person name="Bellafiore S."/>
        </authorList>
    </citation>
    <scope>NUCLEOTIDE SEQUENCE</scope>
    <source>
        <strain evidence="10">VN-18</strain>
    </source>
</reference>
<dbReference type="PRINTS" id="PR00326">
    <property type="entry name" value="GTP1OBG"/>
</dbReference>
<dbReference type="Gene3D" id="3.40.50.300">
    <property type="entry name" value="P-loop containing nucleotide triphosphate hydrolases"/>
    <property type="match status" value="1"/>
</dbReference>
<evidence type="ECO:0000256" key="4">
    <source>
        <dbReference type="ARBA" id="ARBA00023134"/>
    </source>
</evidence>
<evidence type="ECO:0000256" key="2">
    <source>
        <dbReference type="ARBA" id="ARBA00022741"/>
    </source>
</evidence>
<sequence>MAKYCLKKPSKRLACKKKYKIQRKVREHSKKIKKLDKAKKKGSKGEKPISVPNKCPFKEDLLKEAETRREQVKDETREKKIKVKASLKLKKNKKQLSNNEKNSLEDFIKKAEQDGEFFESAQDQYLIESLPEVVENEGKSVKTYASEVRKTIENADILIEVLDARDPLGSRSPKIEKLVIERGKRLILLLNKIDLVPKENIKKWLLYFRNQFPTIAFKASVQEQNQKLGRFSYSNLVSASNSSKCVGADLVMKLLSNYCRLKDIKTSIRVGVIGFPNVGKSSVINSLKRKRSCLTGATPGLTKQMQEIQLDKNIRLIDSPGVVLETKKDGGSFDIPELALRNVVRVETLTDPCTPVKAVLRRCSVKMLMLHYNIPEFDDCESFLALIAKRSGRIKKGGRPDLNAAAKQVLNDWNSGKLRYFTEPPEQQIISEFQPELVAEFNKEFDLDNLTENIQIIQLKYFVFLALPEQRMVNNSVYNSSIPISDGNIGEIIKNEGVDVGMEIDDKNKNNKISEDNNGPFISSETLKNTDGNSQVGRVMKKALKKRKKQQRKMAKKTENLANELFTGMEIS</sequence>
<dbReference type="SUPFAM" id="SSF52540">
    <property type="entry name" value="P-loop containing nucleoside triphosphate hydrolases"/>
    <property type="match status" value="1"/>
</dbReference>
<evidence type="ECO:0000313" key="10">
    <source>
        <dbReference type="EMBL" id="KAF7633367.1"/>
    </source>
</evidence>
<evidence type="ECO:0000259" key="9">
    <source>
        <dbReference type="PROSITE" id="PS51721"/>
    </source>
</evidence>
<evidence type="ECO:0000256" key="3">
    <source>
        <dbReference type="ARBA" id="ARBA00023054"/>
    </source>
</evidence>